<evidence type="ECO:0000313" key="1">
    <source>
        <dbReference type="EMBL" id="MBP2237818.1"/>
    </source>
</evidence>
<gene>
    <name evidence="1" type="ORF">J2Z31_004341</name>
</gene>
<evidence type="ECO:0000313" key="2">
    <source>
        <dbReference type="Proteomes" id="UP000730739"/>
    </source>
</evidence>
<name>A0ABS4R4J7_9HYPH</name>
<comment type="caution">
    <text evidence="1">The sequence shown here is derived from an EMBL/GenBank/DDBJ whole genome shotgun (WGS) entry which is preliminary data.</text>
</comment>
<keyword evidence="2" id="KW-1185">Reference proteome</keyword>
<reference evidence="1 2" key="1">
    <citation type="submission" date="2021-03" db="EMBL/GenBank/DDBJ databases">
        <title>Genomic Encyclopedia of Type Strains, Phase IV (KMG-IV): sequencing the most valuable type-strain genomes for metagenomic binning, comparative biology and taxonomic classification.</title>
        <authorList>
            <person name="Goeker M."/>
        </authorList>
    </citation>
    <scope>NUCLEOTIDE SEQUENCE [LARGE SCALE GENOMIC DNA]</scope>
    <source>
        <strain evidence="1 2">DSM 13372</strain>
    </source>
</reference>
<dbReference type="EMBL" id="JAGILA010000006">
    <property type="protein sequence ID" value="MBP2237818.1"/>
    <property type="molecule type" value="Genomic_DNA"/>
</dbReference>
<organism evidence="1 2">
    <name type="scientific">Sinorhizobium kostiense</name>
    <dbReference type="NCBI Taxonomy" id="76747"/>
    <lineage>
        <taxon>Bacteria</taxon>
        <taxon>Pseudomonadati</taxon>
        <taxon>Pseudomonadota</taxon>
        <taxon>Alphaproteobacteria</taxon>
        <taxon>Hyphomicrobiales</taxon>
        <taxon>Rhizobiaceae</taxon>
        <taxon>Sinorhizobium/Ensifer group</taxon>
        <taxon>Sinorhizobium</taxon>
    </lineage>
</organism>
<dbReference type="Proteomes" id="UP000730739">
    <property type="component" value="Unassembled WGS sequence"/>
</dbReference>
<sequence length="41" mass="4328">MLVSATLTASIVLTGSGFGPKDSESKTLENMEILTLIRSES</sequence>
<protein>
    <submittedName>
        <fullName evidence="1">Uncharacterized protein</fullName>
    </submittedName>
</protein>
<accession>A0ABS4R4J7</accession>
<proteinExistence type="predicted"/>